<evidence type="ECO:0000313" key="3">
    <source>
        <dbReference type="Proteomes" id="UP000324897"/>
    </source>
</evidence>
<dbReference type="Proteomes" id="UP000324897">
    <property type="component" value="Unassembled WGS sequence"/>
</dbReference>
<dbReference type="Gramene" id="TVT98582">
    <property type="protein sequence ID" value="TVT98582"/>
    <property type="gene ID" value="EJB05_56109"/>
</dbReference>
<dbReference type="AlphaFoldDB" id="A0A5J9SI49"/>
<keyword evidence="3" id="KW-1185">Reference proteome</keyword>
<feature type="domain" description="F-box" evidence="1">
    <location>
        <begin position="18"/>
        <end position="57"/>
    </location>
</feature>
<dbReference type="Pfam" id="PF00646">
    <property type="entry name" value="F-box"/>
    <property type="match status" value="1"/>
</dbReference>
<evidence type="ECO:0000259" key="1">
    <source>
        <dbReference type="SMART" id="SM00256"/>
    </source>
</evidence>
<proteinExistence type="predicted"/>
<dbReference type="Gene3D" id="1.20.1280.50">
    <property type="match status" value="1"/>
</dbReference>
<dbReference type="Pfam" id="PF08268">
    <property type="entry name" value="FBA_3"/>
    <property type="match status" value="1"/>
</dbReference>
<organism evidence="2 3">
    <name type="scientific">Eragrostis curvula</name>
    <name type="common">weeping love grass</name>
    <dbReference type="NCBI Taxonomy" id="38414"/>
    <lineage>
        <taxon>Eukaryota</taxon>
        <taxon>Viridiplantae</taxon>
        <taxon>Streptophyta</taxon>
        <taxon>Embryophyta</taxon>
        <taxon>Tracheophyta</taxon>
        <taxon>Spermatophyta</taxon>
        <taxon>Magnoliopsida</taxon>
        <taxon>Liliopsida</taxon>
        <taxon>Poales</taxon>
        <taxon>Poaceae</taxon>
        <taxon>PACMAD clade</taxon>
        <taxon>Chloridoideae</taxon>
        <taxon>Eragrostideae</taxon>
        <taxon>Eragrostidinae</taxon>
        <taxon>Eragrostis</taxon>
    </lineage>
</organism>
<dbReference type="NCBIfam" id="TIGR01640">
    <property type="entry name" value="F_box_assoc_1"/>
    <property type="match status" value="1"/>
</dbReference>
<dbReference type="PANTHER" id="PTHR31111">
    <property type="entry name" value="BNAA05G37150D PROTEIN-RELATED"/>
    <property type="match status" value="1"/>
</dbReference>
<dbReference type="InterPro" id="IPR017451">
    <property type="entry name" value="F-box-assoc_interact_dom"/>
</dbReference>
<accession>A0A5J9SI49</accession>
<dbReference type="InterPro" id="IPR001810">
    <property type="entry name" value="F-box_dom"/>
</dbReference>
<comment type="caution">
    <text evidence="2">The sequence shown here is derived from an EMBL/GenBank/DDBJ whole genome shotgun (WGS) entry which is preliminary data.</text>
</comment>
<dbReference type="SUPFAM" id="SSF81383">
    <property type="entry name" value="F-box domain"/>
    <property type="match status" value="1"/>
</dbReference>
<protein>
    <recommendedName>
        <fullName evidence="1">F-box domain-containing protein</fullName>
    </recommendedName>
</protein>
<sequence length="581" mass="66022">MTSKTYRRTQRGRTVTELCDELVFEILLRLPVKSLVRFKSVSKAWCAIISGPLFIRLHLQQSAIKHEQRQASFLIAPHTLDEVIEGESWPSTFCNKVPFYLWQEGQENASLMHSADFNGEFESVYFMSHCEGLVMLPTNTMVYVLNPATGDVLKLPNQKYTGEFQTFGFGLDSRTNKYKVACFYYRSLDAFMRTYDAGMEVFTICGDGINSCWRSTVEDPPYPIQLQPPTYLKGSVYWLIWEEMFERSPRGFLRFSLEDETFSFICQPCLLSDENKISLVVLGGELCLAESLPEKMVIWMSPSGDGHEWVRHYDITLSKAWQFQPFSRTVNDGMLVRKANNLYSYDEANQKVREVISFDRLGFTNPGVGSVDFVGEDLFFVNAIPYTESLVSATNGIQHCIKRRRTTFPSLSHTQERLPSTRRRSCCSASIGSARSAPTLVVSSADALRAAFQHNDRVLSGRPALYATARLSYGLRNISLAPRVPVGAPWCPARAWVSRGTGGRGRRARRRRDRRVLLQGRWWFARGRFLREGHRPSMSTSTSVGTRLSKDEDLVDVLLHLHGDQAHRSTRSAAVPRSKAF</sequence>
<dbReference type="SMART" id="SM00256">
    <property type="entry name" value="FBOX"/>
    <property type="match status" value="1"/>
</dbReference>
<dbReference type="OrthoDB" id="679831at2759"/>
<feature type="non-terminal residue" evidence="2">
    <location>
        <position position="1"/>
    </location>
</feature>
<dbReference type="CDD" id="cd22157">
    <property type="entry name" value="F-box_AtFBW1-like"/>
    <property type="match status" value="1"/>
</dbReference>
<reference evidence="2 3" key="1">
    <citation type="journal article" date="2019" name="Sci. Rep.">
        <title>A high-quality genome of Eragrostis curvula grass provides insights into Poaceae evolution and supports new strategies to enhance forage quality.</title>
        <authorList>
            <person name="Carballo J."/>
            <person name="Santos B.A.C.M."/>
            <person name="Zappacosta D."/>
            <person name="Garbus I."/>
            <person name="Selva J.P."/>
            <person name="Gallo C.A."/>
            <person name="Diaz A."/>
            <person name="Albertini E."/>
            <person name="Caccamo M."/>
            <person name="Echenique V."/>
        </authorList>
    </citation>
    <scope>NUCLEOTIDE SEQUENCE [LARGE SCALE GENOMIC DNA]</scope>
    <source>
        <strain evidence="3">cv. Victoria</strain>
        <tissue evidence="2">Leaf</tissue>
    </source>
</reference>
<evidence type="ECO:0000313" key="2">
    <source>
        <dbReference type="EMBL" id="TVT98582.1"/>
    </source>
</evidence>
<dbReference type="InterPro" id="IPR013187">
    <property type="entry name" value="F-box-assoc_dom_typ3"/>
</dbReference>
<name>A0A5J9SI49_9POAL</name>
<dbReference type="InterPro" id="IPR036047">
    <property type="entry name" value="F-box-like_dom_sf"/>
</dbReference>
<dbReference type="EMBL" id="RWGY01000836">
    <property type="protein sequence ID" value="TVT98582.1"/>
    <property type="molecule type" value="Genomic_DNA"/>
</dbReference>
<gene>
    <name evidence="2" type="ORF">EJB05_56109</name>
</gene>
<dbReference type="PANTHER" id="PTHR31111:SF133">
    <property type="entry name" value="OS07G0196600 PROTEIN"/>
    <property type="match status" value="1"/>
</dbReference>